<reference evidence="1 2" key="1">
    <citation type="submission" date="2009-07" db="EMBL/GenBank/DDBJ databases">
        <authorList>
            <person name="Madupu R."/>
            <person name="Durkin A.S."/>
            <person name="Torralba M."/>
            <person name="Methe B."/>
            <person name="Sutton G.G."/>
            <person name="Strausberg R.L."/>
            <person name="Nelson K.E."/>
        </authorList>
    </citation>
    <scope>NUCLEOTIDE SEQUENCE [LARGE SCALE GENOMIC DNA]</scope>
    <source>
        <strain evidence="1 2">SK82</strain>
    </source>
</reference>
<name>A0ABP2GI25_ACIRA</name>
<sequence>MTNTDGLSDLHEEIKVLEKWVNQSLGEKKAIFKDFDVQNKNELYAAAEKIQVTIKKKRIVTEHKILAGLTQWTKIEQEGHQYGYLLTGLICEMLKELIILPNSSSKDKEPITNTKLIDFKRIVDDERVHKKFNQLCYALKLLLQNQFKDRREKKIPCDKITNEIKKIDEFNTRNFKEFLTGEEVQKHSISLDLDRYIEQFCIVCNELNNRELNSSKKLSIKDLIKRIKKEIDVTNHSGSSPIYIENDDTEVEIDEKSATILDPTHDDISKRASSMISDEKLKKIIQRREVPFVSNPLYLAPSLLHQVYNVLHDCYQDKMLKENSTIFYDQSSLALCGMMSLLTGLSPTIFKDINNLIEKGKILEKTKVKRIKKTKVAEETEVIEVSYYWVIDPKLNVNHSGIMSDKLQRYNKASTYKWHIPSAWIIQLKKNAIQELSVPEYNRFLRQLFKPYNLDKISCGILEKQIYFHLNMQTGDDLVAHLMANHDTNHVVNWSYEGRNIEEINRHFKRYIDCLINRKKGDLWKKEQHPGYIFDREQRIGSQRCWTIKAATQFFKNLYAYVQTTLTNDEANRIEKLNAYSIWMWHLSLICLTVRPTMGMPGLIKNYDSKSKFIYIHDKKIGSRQEGRLVPVVGYWQKHFDAYREYIDKTITALGMKYLQEQWKKNEFMLCILIHPQLTSKKHSVDFIEIADNLTLAPMSAAFVTHYLKETVQIYKNWPRHFSKNHLELSSDIHNTLYAHDSIAMGFGHTSSLSPFHYKTEIQQQVEVLLKKLEILELDLFTQEKSRD</sequence>
<keyword evidence="2" id="KW-1185">Reference proteome</keyword>
<accession>A0ABP2GI25</accession>
<proteinExistence type="predicted"/>
<protein>
    <submittedName>
        <fullName evidence="1">Uncharacterized protein</fullName>
    </submittedName>
</protein>
<comment type="caution">
    <text evidence="1">The sequence shown here is derived from an EMBL/GenBank/DDBJ whole genome shotgun (WGS) entry which is preliminary data.</text>
</comment>
<dbReference type="RefSeq" id="WP_005404747.1">
    <property type="nucleotide sequence ID" value="NZ_ACVR01000075.1"/>
</dbReference>
<organism evidence="1 2">
    <name type="scientific">Acinetobacter radioresistens SK82</name>
    <dbReference type="NCBI Taxonomy" id="596318"/>
    <lineage>
        <taxon>Bacteria</taxon>
        <taxon>Pseudomonadati</taxon>
        <taxon>Pseudomonadota</taxon>
        <taxon>Gammaproteobacteria</taxon>
        <taxon>Moraxellales</taxon>
        <taxon>Moraxellaceae</taxon>
        <taxon>Acinetobacter</taxon>
    </lineage>
</organism>
<dbReference type="Proteomes" id="UP000018419">
    <property type="component" value="Unassembled WGS sequence"/>
</dbReference>
<gene>
    <name evidence="1" type="ORF">ACIRA0001_1964</name>
</gene>
<dbReference type="EMBL" id="ACVR01000075">
    <property type="protein sequence ID" value="EET81147.1"/>
    <property type="molecule type" value="Genomic_DNA"/>
</dbReference>
<evidence type="ECO:0000313" key="1">
    <source>
        <dbReference type="EMBL" id="EET81147.1"/>
    </source>
</evidence>
<evidence type="ECO:0000313" key="2">
    <source>
        <dbReference type="Proteomes" id="UP000018419"/>
    </source>
</evidence>